<evidence type="ECO:0000313" key="13">
    <source>
        <dbReference type="Proteomes" id="UP000663829"/>
    </source>
</evidence>
<organism evidence="11 13">
    <name type="scientific">Didymodactylos carnosus</name>
    <dbReference type="NCBI Taxonomy" id="1234261"/>
    <lineage>
        <taxon>Eukaryota</taxon>
        <taxon>Metazoa</taxon>
        <taxon>Spiralia</taxon>
        <taxon>Gnathifera</taxon>
        <taxon>Rotifera</taxon>
        <taxon>Eurotatoria</taxon>
        <taxon>Bdelloidea</taxon>
        <taxon>Philodinida</taxon>
        <taxon>Philodinidae</taxon>
        <taxon>Didymodactylos</taxon>
    </lineage>
</organism>
<dbReference type="PANTHER" id="PTHR16523">
    <property type="entry name" value="PEST PROTEOLYTIC SIGNAL-CONTAINING NUCLEAR PROTEIN"/>
    <property type="match status" value="1"/>
</dbReference>
<evidence type="ECO:0000256" key="5">
    <source>
        <dbReference type="ARBA" id="ARBA00022553"/>
    </source>
</evidence>
<evidence type="ECO:0000256" key="8">
    <source>
        <dbReference type="ARBA" id="ARBA00023242"/>
    </source>
</evidence>
<evidence type="ECO:0000256" key="7">
    <source>
        <dbReference type="ARBA" id="ARBA00022990"/>
    </source>
</evidence>
<keyword evidence="7" id="KW-0007">Acetylation</keyword>
<dbReference type="InterPro" id="IPR029169">
    <property type="entry name" value="PCNP"/>
</dbReference>
<evidence type="ECO:0000256" key="3">
    <source>
        <dbReference type="ARBA" id="ARBA00011097"/>
    </source>
</evidence>
<evidence type="ECO:0000313" key="12">
    <source>
        <dbReference type="EMBL" id="CAF3905656.1"/>
    </source>
</evidence>
<gene>
    <name evidence="11" type="ORF">GPM918_LOCUS20734</name>
    <name evidence="12" type="ORF">SRO942_LOCUS20731</name>
</gene>
<feature type="compositionally biased region" description="Polar residues" evidence="10">
    <location>
        <begin position="63"/>
        <end position="81"/>
    </location>
</feature>
<comment type="caution">
    <text evidence="11">The sequence shown here is derived from an EMBL/GenBank/DDBJ whole genome shotgun (WGS) entry which is preliminary data.</text>
</comment>
<keyword evidence="5" id="KW-0597">Phosphoprotein</keyword>
<evidence type="ECO:0000256" key="6">
    <source>
        <dbReference type="ARBA" id="ARBA00022843"/>
    </source>
</evidence>
<evidence type="ECO:0000256" key="1">
    <source>
        <dbReference type="ARBA" id="ARBA00002646"/>
    </source>
</evidence>
<evidence type="ECO:0000256" key="2">
    <source>
        <dbReference type="ARBA" id="ARBA00004123"/>
    </source>
</evidence>
<protein>
    <recommendedName>
        <fullName evidence="4">PEST proteolytic signal-containing nuclear protein</fullName>
    </recommendedName>
</protein>
<dbReference type="GO" id="GO:0016567">
    <property type="term" value="P:protein ubiquitination"/>
    <property type="evidence" value="ECO:0007669"/>
    <property type="project" value="InterPro"/>
</dbReference>
<keyword evidence="6" id="KW-0832">Ubl conjugation</keyword>
<evidence type="ECO:0000256" key="10">
    <source>
        <dbReference type="SAM" id="MobiDB-lite"/>
    </source>
</evidence>
<sequence>MSISQKLQSSNVTTSPVKDDTELNNVDKNFDKQETNSKKRRLSVNETLDLPHKRKPACGIQIKLNTTAKKPDNSSSIQQPSKKLLSPLFSQEDEEEETELMPTEARIRMRNLGKDTQTSAGPNSFFKTKLGFVDRRRLFDKKLHEQAGRLQNNSKT</sequence>
<keyword evidence="13" id="KW-1185">Reference proteome</keyword>
<comment type="subcellular location">
    <subcellularLocation>
        <location evidence="2">Nucleus</location>
    </subcellularLocation>
</comment>
<feature type="compositionally biased region" description="Polar residues" evidence="10">
    <location>
        <begin position="1"/>
        <end position="16"/>
    </location>
</feature>
<accession>A0A814S618</accession>
<dbReference type="PANTHER" id="PTHR16523:SF6">
    <property type="entry name" value="PEST PROTEOLYTIC SIGNAL-CONTAINING NUCLEAR PROTEIN"/>
    <property type="match status" value="1"/>
</dbReference>
<keyword evidence="8" id="KW-0539">Nucleus</keyword>
<dbReference type="GO" id="GO:0005634">
    <property type="term" value="C:nucleus"/>
    <property type="evidence" value="ECO:0007669"/>
    <property type="project" value="UniProtKB-SubCell"/>
</dbReference>
<evidence type="ECO:0000313" key="11">
    <source>
        <dbReference type="EMBL" id="CAF1141976.1"/>
    </source>
</evidence>
<comment type="subunit">
    <text evidence="3">Interacts with UHRF2/NIRF.</text>
</comment>
<dbReference type="GO" id="GO:0043161">
    <property type="term" value="P:proteasome-mediated ubiquitin-dependent protein catabolic process"/>
    <property type="evidence" value="ECO:0007669"/>
    <property type="project" value="TreeGrafter"/>
</dbReference>
<dbReference type="Pfam" id="PF15473">
    <property type="entry name" value="PCNP"/>
    <property type="match status" value="1"/>
</dbReference>
<keyword evidence="9" id="KW-0131">Cell cycle</keyword>
<dbReference type="AlphaFoldDB" id="A0A814S618"/>
<reference evidence="11" key="1">
    <citation type="submission" date="2021-02" db="EMBL/GenBank/DDBJ databases">
        <authorList>
            <person name="Nowell W R."/>
        </authorList>
    </citation>
    <scope>NUCLEOTIDE SEQUENCE</scope>
</reference>
<proteinExistence type="predicted"/>
<dbReference type="Proteomes" id="UP000663829">
    <property type="component" value="Unassembled WGS sequence"/>
</dbReference>
<name>A0A814S618_9BILA</name>
<feature type="region of interest" description="Disordered" evidence="10">
    <location>
        <begin position="1"/>
        <end position="101"/>
    </location>
</feature>
<dbReference type="EMBL" id="CAJNOQ010006626">
    <property type="protein sequence ID" value="CAF1141976.1"/>
    <property type="molecule type" value="Genomic_DNA"/>
</dbReference>
<dbReference type="EMBL" id="CAJOBC010006626">
    <property type="protein sequence ID" value="CAF3905656.1"/>
    <property type="molecule type" value="Genomic_DNA"/>
</dbReference>
<comment type="function">
    <text evidence="1">May be involved in cell cycle regulation.</text>
</comment>
<dbReference type="Proteomes" id="UP000681722">
    <property type="component" value="Unassembled WGS sequence"/>
</dbReference>
<evidence type="ECO:0000256" key="9">
    <source>
        <dbReference type="ARBA" id="ARBA00023306"/>
    </source>
</evidence>
<evidence type="ECO:0000256" key="4">
    <source>
        <dbReference type="ARBA" id="ARBA00022059"/>
    </source>
</evidence>
<dbReference type="OrthoDB" id="10068198at2759"/>
<feature type="compositionally biased region" description="Basic and acidic residues" evidence="10">
    <location>
        <begin position="28"/>
        <end position="37"/>
    </location>
</feature>